<sequence>MGLYCTEKHTTNPYYKETSRLERKNNARIQGPFLLQLRRPPLPRRISNRGRPEEKAKPRSKSSPQRSSKHWKMSHKPMPTNHLDDKLTTLNERRRYHSGDGKGKSPPASPLSTSTQGNQCPKLQSSPRRKTTKQRKDPIRTQVEGKPTSQTKRRRETCRTQSGRPKASPPGRQS</sequence>
<feature type="compositionally biased region" description="Basic and acidic residues" evidence="1">
    <location>
        <begin position="82"/>
        <end position="103"/>
    </location>
</feature>
<dbReference type="AlphaFoldDB" id="A0A8T0QSI2"/>
<organism evidence="2 3">
    <name type="scientific">Panicum virgatum</name>
    <name type="common">Blackwell switchgrass</name>
    <dbReference type="NCBI Taxonomy" id="38727"/>
    <lineage>
        <taxon>Eukaryota</taxon>
        <taxon>Viridiplantae</taxon>
        <taxon>Streptophyta</taxon>
        <taxon>Embryophyta</taxon>
        <taxon>Tracheophyta</taxon>
        <taxon>Spermatophyta</taxon>
        <taxon>Magnoliopsida</taxon>
        <taxon>Liliopsida</taxon>
        <taxon>Poales</taxon>
        <taxon>Poaceae</taxon>
        <taxon>PACMAD clade</taxon>
        <taxon>Panicoideae</taxon>
        <taxon>Panicodae</taxon>
        <taxon>Paniceae</taxon>
        <taxon>Panicinae</taxon>
        <taxon>Panicum</taxon>
        <taxon>Panicum sect. Hiantes</taxon>
    </lineage>
</organism>
<evidence type="ECO:0000256" key="1">
    <source>
        <dbReference type="SAM" id="MobiDB-lite"/>
    </source>
</evidence>
<evidence type="ECO:0000313" key="3">
    <source>
        <dbReference type="Proteomes" id="UP000823388"/>
    </source>
</evidence>
<proteinExistence type="predicted"/>
<reference evidence="2" key="1">
    <citation type="submission" date="2020-05" db="EMBL/GenBank/DDBJ databases">
        <title>WGS assembly of Panicum virgatum.</title>
        <authorList>
            <person name="Lovell J.T."/>
            <person name="Jenkins J."/>
            <person name="Shu S."/>
            <person name="Juenger T.E."/>
            <person name="Schmutz J."/>
        </authorList>
    </citation>
    <scope>NUCLEOTIDE SEQUENCE</scope>
    <source>
        <strain evidence="2">AP13</strain>
    </source>
</reference>
<comment type="caution">
    <text evidence="2">The sequence shown here is derived from an EMBL/GenBank/DDBJ whole genome shotgun (WGS) entry which is preliminary data.</text>
</comment>
<keyword evidence="3" id="KW-1185">Reference proteome</keyword>
<evidence type="ECO:0000313" key="2">
    <source>
        <dbReference type="EMBL" id="KAG2576076.1"/>
    </source>
</evidence>
<dbReference type="Proteomes" id="UP000823388">
    <property type="component" value="Chromosome 6N"/>
</dbReference>
<gene>
    <name evidence="2" type="ORF">PVAP13_6NG004100</name>
</gene>
<name>A0A8T0QSI2_PANVG</name>
<dbReference type="EMBL" id="CM029048">
    <property type="protein sequence ID" value="KAG2576076.1"/>
    <property type="molecule type" value="Genomic_DNA"/>
</dbReference>
<accession>A0A8T0QSI2</accession>
<protein>
    <submittedName>
        <fullName evidence="2">Uncharacterized protein</fullName>
    </submittedName>
</protein>
<feature type="compositionally biased region" description="Polar residues" evidence="1">
    <location>
        <begin position="110"/>
        <end position="126"/>
    </location>
</feature>
<feature type="compositionally biased region" description="Basic and acidic residues" evidence="1">
    <location>
        <begin position="1"/>
        <end position="10"/>
    </location>
</feature>
<feature type="region of interest" description="Disordered" evidence="1">
    <location>
        <begin position="1"/>
        <end position="174"/>
    </location>
</feature>